<dbReference type="Proteomes" id="UP000037460">
    <property type="component" value="Unassembled WGS sequence"/>
</dbReference>
<comment type="subcellular location">
    <subcellularLocation>
        <location evidence="1">Membrane</location>
        <topology evidence="1">Multi-pass membrane protein</topology>
    </subcellularLocation>
</comment>
<evidence type="ECO:0000256" key="4">
    <source>
        <dbReference type="ARBA" id="ARBA00023136"/>
    </source>
</evidence>
<dbReference type="GO" id="GO:0009190">
    <property type="term" value="P:cyclic nucleotide biosynthetic process"/>
    <property type="evidence" value="ECO:0007669"/>
    <property type="project" value="InterPro"/>
</dbReference>
<dbReference type="PROSITE" id="PS50125">
    <property type="entry name" value="GUANYLATE_CYCLASE_2"/>
    <property type="match status" value="1"/>
</dbReference>
<keyword evidence="4 6" id="KW-0472">Membrane</keyword>
<protein>
    <submittedName>
        <fullName evidence="8">Adenylyl cyclase</fullName>
    </submittedName>
</protein>
<keyword evidence="2 6" id="KW-0812">Transmembrane</keyword>
<dbReference type="PANTHER" id="PTHR43336">
    <property type="entry name" value="OXYGEN SENSOR HISTIDINE KINASE RESPONSE REGULATOR DEVS/DOSS"/>
    <property type="match status" value="1"/>
</dbReference>
<evidence type="ECO:0000256" key="1">
    <source>
        <dbReference type="ARBA" id="ARBA00004141"/>
    </source>
</evidence>
<dbReference type="GO" id="GO:0035556">
    <property type="term" value="P:intracellular signal transduction"/>
    <property type="evidence" value="ECO:0007669"/>
    <property type="project" value="InterPro"/>
</dbReference>
<reference evidence="9" key="1">
    <citation type="journal article" date="2015" name="PLoS Genet.">
        <title>Genome Sequence and Transcriptome Analyses of Chrysochromulina tobin: Metabolic Tools for Enhanced Algal Fitness in the Prominent Order Prymnesiales (Haptophyceae).</title>
        <authorList>
            <person name="Hovde B.T."/>
            <person name="Deodato C.R."/>
            <person name="Hunsperger H.M."/>
            <person name="Ryken S.A."/>
            <person name="Yost W."/>
            <person name="Jha R.K."/>
            <person name="Patterson J."/>
            <person name="Monnat R.J. Jr."/>
            <person name="Barlow S.B."/>
            <person name="Starkenburg S.R."/>
            <person name="Cattolico R.A."/>
        </authorList>
    </citation>
    <scope>NUCLEOTIDE SEQUENCE</scope>
    <source>
        <strain evidence="9">CCMP291</strain>
    </source>
</reference>
<dbReference type="AlphaFoldDB" id="A0A0M0J640"/>
<dbReference type="InterPro" id="IPR001054">
    <property type="entry name" value="A/G_cyclase"/>
</dbReference>
<dbReference type="OrthoDB" id="60033at2759"/>
<dbReference type="EMBL" id="JWZX01003313">
    <property type="protein sequence ID" value="KOO22069.1"/>
    <property type="molecule type" value="Genomic_DNA"/>
</dbReference>
<gene>
    <name evidence="8" type="ORF">Ctob_000572</name>
</gene>
<feature type="transmembrane region" description="Helical" evidence="6">
    <location>
        <begin position="172"/>
        <end position="194"/>
    </location>
</feature>
<evidence type="ECO:0000256" key="6">
    <source>
        <dbReference type="SAM" id="Phobius"/>
    </source>
</evidence>
<dbReference type="CDD" id="cd07302">
    <property type="entry name" value="CHD"/>
    <property type="match status" value="1"/>
</dbReference>
<keyword evidence="3 6" id="KW-1133">Transmembrane helix</keyword>
<feature type="domain" description="Guanylate cyclase" evidence="7">
    <location>
        <begin position="637"/>
        <end position="793"/>
    </location>
</feature>
<keyword evidence="9" id="KW-1185">Reference proteome</keyword>
<evidence type="ECO:0000256" key="5">
    <source>
        <dbReference type="SAM" id="MobiDB-lite"/>
    </source>
</evidence>
<proteinExistence type="predicted"/>
<organism evidence="8 9">
    <name type="scientific">Chrysochromulina tobinii</name>
    <dbReference type="NCBI Taxonomy" id="1460289"/>
    <lineage>
        <taxon>Eukaryota</taxon>
        <taxon>Haptista</taxon>
        <taxon>Haptophyta</taxon>
        <taxon>Prymnesiophyceae</taxon>
        <taxon>Prymnesiales</taxon>
        <taxon>Chrysochromulinaceae</taxon>
        <taxon>Chrysochromulina</taxon>
    </lineage>
</organism>
<feature type="region of interest" description="Disordered" evidence="5">
    <location>
        <begin position="247"/>
        <end position="267"/>
    </location>
</feature>
<dbReference type="InterPro" id="IPR027359">
    <property type="entry name" value="Volt_channel_dom_sf"/>
</dbReference>
<feature type="transmembrane region" description="Helical" evidence="6">
    <location>
        <begin position="528"/>
        <end position="549"/>
    </location>
</feature>
<dbReference type="GO" id="GO:0016020">
    <property type="term" value="C:membrane"/>
    <property type="evidence" value="ECO:0007669"/>
    <property type="project" value="UniProtKB-SubCell"/>
</dbReference>
<dbReference type="InterPro" id="IPR029787">
    <property type="entry name" value="Nucleotide_cyclase"/>
</dbReference>
<comment type="caution">
    <text evidence="8">The sequence shown here is derived from an EMBL/GenBank/DDBJ whole genome shotgun (WGS) entry which is preliminary data.</text>
</comment>
<evidence type="ECO:0000313" key="8">
    <source>
        <dbReference type="EMBL" id="KOO22069.1"/>
    </source>
</evidence>
<dbReference type="Gene3D" id="1.20.120.350">
    <property type="entry name" value="Voltage-gated potassium channels. Chain C"/>
    <property type="match status" value="1"/>
</dbReference>
<evidence type="ECO:0000256" key="3">
    <source>
        <dbReference type="ARBA" id="ARBA00022989"/>
    </source>
</evidence>
<evidence type="ECO:0000256" key="2">
    <source>
        <dbReference type="ARBA" id="ARBA00022692"/>
    </source>
</evidence>
<dbReference type="Gene3D" id="3.30.70.1230">
    <property type="entry name" value="Nucleotide cyclase"/>
    <property type="match status" value="1"/>
</dbReference>
<name>A0A0M0J640_9EUKA</name>
<accession>A0A0M0J640</accession>
<feature type="transmembrane region" description="Helical" evidence="6">
    <location>
        <begin position="112"/>
        <end position="131"/>
    </location>
</feature>
<evidence type="ECO:0000313" key="9">
    <source>
        <dbReference type="Proteomes" id="UP000037460"/>
    </source>
</evidence>
<dbReference type="SUPFAM" id="SSF55073">
    <property type="entry name" value="Nucleotide cyclase"/>
    <property type="match status" value="1"/>
</dbReference>
<feature type="transmembrane region" description="Helical" evidence="6">
    <location>
        <begin position="146"/>
        <end position="165"/>
    </location>
</feature>
<dbReference type="PANTHER" id="PTHR43336:SF3">
    <property type="entry name" value="GUANYLATE CYCLASE DOMAIN-CONTAINING PROTEIN"/>
    <property type="match status" value="1"/>
</dbReference>
<sequence>MQHDSEAELLFLRDLADVEPPREQYKYYDDEDIYRLVPRPLWTGLEDEIWSPRSLEHDPQLEKVKVLMKRQQQTVQCDGPLAQAPTQLSPTKCATKLRSKKRRRHLRAVRRFLAHPFIDGFVNLSIFWALFSEDVRILCLGKAADYYIWSVHVVVMLSFLLEIVLRSYSQRGYFWSFYCNLDIVATLTMIFDWLPLLYTTSSDAGSTAVRAAKSARVGTAVARLVRVVRIIRLIKLMVRPAQKRMFNDDDDDEERSSFGGVDETTPSDLSRALQTTITKKTIIFVLVLLIGQWALEISFPYGGITEPPVDDRIAYGLALLHAAIQNDTAKDITSAPFVPLAHLFRDTLEQPLQLESIWSEIRMPLFALKVHNFGPNRENFTFYPVSDSEPRDADGYTTTGFTPCDVDGTNPCSGDRMMTWQPNWTNPQRSVGRDWVAAVLPVNAPIYPDTHWPDCTFYKLAIELRGDEDKSCPNAKSAFGMMTRMRDHRTRDPSELLREFYPGDWNVGDPGLMVEVWYGRKFAQDVQAFFNIMLILCVACLLAYMGFLLSRDVDSLVVRPIETMVMEVTMLAKNPAYKLKKVDHVKYETDALRVSLSKIASMLQVGFGEAGNNLIAENLRKGDTVDPMVPGRRLLGAFGFCIIDEYEEVLECLGEEILPFTNRAASIVHDAVTANGGQPNRNLGEAFLCVWKAPTDGLDPELLTTELLDRMETRMCDGALTAFRRCVRCVAQSARLQAYNEHEEILKAFGGEYSTRIGYGLHYGWAIEGAVGTNIKIDCSYLSPNVNLAARLESATKMYGVNILMSEAFYTKLSPPVRQGLRRVDVVCLKGSSIPMAIFTCDRSNGLYVAPEAIEKYGEENVVDEFQRLFESGMDCFVGGVWATAKMHFEAALGICPRDQPATRLMMHMDTPEKHPDYGLAKTPFVAPDGWAGYHVLLSK</sequence>
<evidence type="ECO:0000259" key="7">
    <source>
        <dbReference type="PROSITE" id="PS50125"/>
    </source>
</evidence>